<dbReference type="eggNOG" id="ENOG50346M4">
    <property type="taxonomic scope" value="Bacteria"/>
</dbReference>
<dbReference type="EMBL" id="CP002831">
    <property type="protein sequence ID" value="AFC26803.1"/>
    <property type="molecule type" value="Genomic_DNA"/>
</dbReference>
<dbReference type="HOGENOM" id="CLU_1821512_0_0_10"/>
<name>H6L7D1_SAPGL</name>
<evidence type="ECO:0000313" key="2">
    <source>
        <dbReference type="Proteomes" id="UP000007519"/>
    </source>
</evidence>
<organism evidence="1 2">
    <name type="scientific">Saprospira grandis (strain Lewin)</name>
    <dbReference type="NCBI Taxonomy" id="984262"/>
    <lineage>
        <taxon>Bacteria</taxon>
        <taxon>Pseudomonadati</taxon>
        <taxon>Bacteroidota</taxon>
        <taxon>Saprospiria</taxon>
        <taxon>Saprospirales</taxon>
        <taxon>Saprospiraceae</taxon>
        <taxon>Saprospira</taxon>
    </lineage>
</organism>
<dbReference type="STRING" id="984262.SGRA_4088"/>
<keyword evidence="2" id="KW-1185">Reference proteome</keyword>
<sequence length="145" mass="17017">MFSSIVIIGLAILAYSLFKFSSALSEDRYELEEQSLAEKFSTVVHTLNQAAFNGQGKIVPLDQRSFNLWQQGKNQIINFHYSTGHLSICWKYKYLQKELVHERQFDNVRNLSLLEQQQLAERMIQEMRPLIAQHQQNVLLRGREF</sequence>
<evidence type="ECO:0000313" key="1">
    <source>
        <dbReference type="EMBL" id="AFC26803.1"/>
    </source>
</evidence>
<dbReference type="KEGG" id="sgn:SGRA_4088"/>
<proteinExistence type="predicted"/>
<dbReference type="OrthoDB" id="981243at2"/>
<reference evidence="1 2" key="1">
    <citation type="journal article" date="2012" name="Stand. Genomic Sci.">
        <title>Complete genome sequencing and analysis of Saprospira grandis str. Lewin, a predatory marine bacterium.</title>
        <authorList>
            <person name="Saw J.H."/>
            <person name="Yuryev A."/>
            <person name="Kanbe M."/>
            <person name="Hou S."/>
            <person name="Young A.G."/>
            <person name="Aizawa S."/>
            <person name="Alam M."/>
        </authorList>
    </citation>
    <scope>NUCLEOTIDE SEQUENCE [LARGE SCALE GENOMIC DNA]</scope>
    <source>
        <strain evidence="1 2">Lewin</strain>
    </source>
</reference>
<dbReference type="RefSeq" id="WP_015694385.1">
    <property type="nucleotide sequence ID" value="NC_016940.1"/>
</dbReference>
<gene>
    <name evidence="1" type="ordered locus">SGRA_4088</name>
</gene>
<protein>
    <submittedName>
        <fullName evidence="1">Uncharacterized protein</fullName>
    </submittedName>
</protein>
<dbReference type="Proteomes" id="UP000007519">
    <property type="component" value="Chromosome"/>
</dbReference>
<accession>H6L7D1</accession>
<dbReference type="AlphaFoldDB" id="H6L7D1"/>